<evidence type="ECO:0000313" key="2">
    <source>
        <dbReference type="EMBL" id="ABV89376.1"/>
    </source>
</evidence>
<keyword evidence="3" id="KW-1185">Reference proteome</keyword>
<protein>
    <submittedName>
        <fullName evidence="2">Uncharacterized protein</fullName>
    </submittedName>
</protein>
<feature type="transmembrane region" description="Helical" evidence="1">
    <location>
        <begin position="7"/>
        <end position="28"/>
    </location>
</feature>
<dbReference type="HOGENOM" id="CLU_094218_0_0_6"/>
<keyword evidence="1" id="KW-0472">Membrane</keyword>
<keyword evidence="1" id="KW-1133">Transmembrane helix</keyword>
<evidence type="ECO:0000313" key="3">
    <source>
        <dbReference type="Proteomes" id="UP000002608"/>
    </source>
</evidence>
<evidence type="ECO:0000256" key="1">
    <source>
        <dbReference type="SAM" id="Phobius"/>
    </source>
</evidence>
<dbReference type="STRING" id="398579.Spea_4066"/>
<dbReference type="EMBL" id="CP000851">
    <property type="protein sequence ID" value="ABV89376.1"/>
    <property type="molecule type" value="Genomic_DNA"/>
</dbReference>
<dbReference type="Proteomes" id="UP000002608">
    <property type="component" value="Chromosome"/>
</dbReference>
<proteinExistence type="predicted"/>
<dbReference type="SUPFAM" id="SSF56935">
    <property type="entry name" value="Porins"/>
    <property type="match status" value="1"/>
</dbReference>
<dbReference type="KEGG" id="spl:Spea_4066"/>
<gene>
    <name evidence="2" type="ordered locus">Spea_4066</name>
</gene>
<sequence>MSQIRAIIIYIHIYSSSMQGVNSFAYILSFIMNKISQCTALAALIMSTATFADEAANIDDSHSTKVIQQIPADESTQIQGLIDLGWDSEYISEGRNNLDKGGIYWATAAIQKDNLAVYATVGRGDSQHYTEWNFGLEYGFDLTENLSSSVGYQRLEFYGDERAHDNELFSTLEYTAVDWLVPSVSYTYSTEAAGYFVEVSLHSNWELAQGFTVSPYVTQGFDFNYVTEEHDGANHFQFGVEAEYLLPNNLVISGHISHTIAQEDIKLEARNDGVTGSLDQTYAGIHLSWNF</sequence>
<reference evidence="2 3" key="1">
    <citation type="submission" date="2007-10" db="EMBL/GenBank/DDBJ databases">
        <title>Complete sequence of Shewanella pealeana ATCC 700345.</title>
        <authorList>
            <consortium name="US DOE Joint Genome Institute"/>
            <person name="Copeland A."/>
            <person name="Lucas S."/>
            <person name="Lapidus A."/>
            <person name="Barry K."/>
            <person name="Glavina del Rio T."/>
            <person name="Dalin E."/>
            <person name="Tice H."/>
            <person name="Pitluck S."/>
            <person name="Chertkov O."/>
            <person name="Brettin T."/>
            <person name="Bruce D."/>
            <person name="Detter J.C."/>
            <person name="Han C."/>
            <person name="Schmutz J."/>
            <person name="Larimer F."/>
            <person name="Land M."/>
            <person name="Hauser L."/>
            <person name="Kyrpides N."/>
            <person name="Kim E."/>
            <person name="Zhao J.-S.Z."/>
            <person name="Manno D."/>
            <person name="Hawari J."/>
            <person name="Richardson P."/>
        </authorList>
    </citation>
    <scope>NUCLEOTIDE SEQUENCE [LARGE SCALE GENOMIC DNA]</scope>
    <source>
        <strain evidence="3">ATCC 700345 / ANG-SQ1</strain>
    </source>
</reference>
<dbReference type="AlphaFoldDB" id="A8H9Y9"/>
<accession>A8H9Y9</accession>
<organism evidence="2 3">
    <name type="scientific">Shewanella pealeana (strain ATCC 700345 / ANG-SQ1)</name>
    <dbReference type="NCBI Taxonomy" id="398579"/>
    <lineage>
        <taxon>Bacteria</taxon>
        <taxon>Pseudomonadati</taxon>
        <taxon>Pseudomonadota</taxon>
        <taxon>Gammaproteobacteria</taxon>
        <taxon>Alteromonadales</taxon>
        <taxon>Shewanellaceae</taxon>
        <taxon>Shewanella</taxon>
    </lineage>
</organism>
<dbReference type="eggNOG" id="ENOG5032UCI">
    <property type="taxonomic scope" value="Bacteria"/>
</dbReference>
<name>A8H9Y9_SHEPA</name>
<keyword evidence="1" id="KW-0812">Transmembrane</keyword>